<name>A0A5B7GCM1_PORTR</name>
<protein>
    <submittedName>
        <fullName evidence="2">Uncharacterized protein</fullName>
    </submittedName>
</protein>
<feature type="region of interest" description="Disordered" evidence="1">
    <location>
        <begin position="42"/>
        <end position="69"/>
    </location>
</feature>
<accession>A0A5B7GCM1</accession>
<dbReference type="AlphaFoldDB" id="A0A5B7GCM1"/>
<feature type="compositionally biased region" description="Basic and acidic residues" evidence="1">
    <location>
        <begin position="47"/>
        <end position="61"/>
    </location>
</feature>
<dbReference type="EMBL" id="VSRR010012828">
    <property type="protein sequence ID" value="MPC55023.1"/>
    <property type="molecule type" value="Genomic_DNA"/>
</dbReference>
<evidence type="ECO:0000256" key="1">
    <source>
        <dbReference type="SAM" id="MobiDB-lite"/>
    </source>
</evidence>
<organism evidence="2 3">
    <name type="scientific">Portunus trituberculatus</name>
    <name type="common">Swimming crab</name>
    <name type="synonym">Neptunus trituberculatus</name>
    <dbReference type="NCBI Taxonomy" id="210409"/>
    <lineage>
        <taxon>Eukaryota</taxon>
        <taxon>Metazoa</taxon>
        <taxon>Ecdysozoa</taxon>
        <taxon>Arthropoda</taxon>
        <taxon>Crustacea</taxon>
        <taxon>Multicrustacea</taxon>
        <taxon>Malacostraca</taxon>
        <taxon>Eumalacostraca</taxon>
        <taxon>Eucarida</taxon>
        <taxon>Decapoda</taxon>
        <taxon>Pleocyemata</taxon>
        <taxon>Brachyura</taxon>
        <taxon>Eubrachyura</taxon>
        <taxon>Portunoidea</taxon>
        <taxon>Portunidae</taxon>
        <taxon>Portuninae</taxon>
        <taxon>Portunus</taxon>
    </lineage>
</organism>
<comment type="caution">
    <text evidence="2">The sequence shown here is derived from an EMBL/GenBank/DDBJ whole genome shotgun (WGS) entry which is preliminary data.</text>
</comment>
<dbReference type="Proteomes" id="UP000324222">
    <property type="component" value="Unassembled WGS sequence"/>
</dbReference>
<evidence type="ECO:0000313" key="3">
    <source>
        <dbReference type="Proteomes" id="UP000324222"/>
    </source>
</evidence>
<keyword evidence="3" id="KW-1185">Reference proteome</keyword>
<proteinExistence type="predicted"/>
<sequence>MEGRTQASKVVCVKRERVAGGGGRSAGLGSCAVTHLCEGSELQQHATHPDAGDEEQGRTWPEEPGTSGAAQVNAALYRQQSQCSPLR</sequence>
<gene>
    <name evidence="2" type="ORF">E2C01_048953</name>
</gene>
<reference evidence="2 3" key="1">
    <citation type="submission" date="2019-05" db="EMBL/GenBank/DDBJ databases">
        <title>Another draft genome of Portunus trituberculatus and its Hox gene families provides insights of decapod evolution.</title>
        <authorList>
            <person name="Jeong J.-H."/>
            <person name="Song I."/>
            <person name="Kim S."/>
            <person name="Choi T."/>
            <person name="Kim D."/>
            <person name="Ryu S."/>
            <person name="Kim W."/>
        </authorList>
    </citation>
    <scope>NUCLEOTIDE SEQUENCE [LARGE SCALE GENOMIC DNA]</scope>
    <source>
        <tissue evidence="2">Muscle</tissue>
    </source>
</reference>
<evidence type="ECO:0000313" key="2">
    <source>
        <dbReference type="EMBL" id="MPC55023.1"/>
    </source>
</evidence>